<keyword evidence="2" id="KW-0238">DNA-binding</keyword>
<evidence type="ECO:0000256" key="2">
    <source>
        <dbReference type="ARBA" id="ARBA00023125"/>
    </source>
</evidence>
<evidence type="ECO:0000256" key="3">
    <source>
        <dbReference type="ARBA" id="ARBA00023163"/>
    </source>
</evidence>
<comment type="caution">
    <text evidence="5">The sequence shown here is derived from an EMBL/GenBank/DDBJ whole genome shotgun (WGS) entry which is preliminary data.</text>
</comment>
<proteinExistence type="predicted"/>
<dbReference type="SMART" id="SM00421">
    <property type="entry name" value="HTH_LUXR"/>
    <property type="match status" value="1"/>
</dbReference>
<dbReference type="CDD" id="cd06170">
    <property type="entry name" value="LuxR_C_like"/>
    <property type="match status" value="1"/>
</dbReference>
<keyword evidence="1" id="KW-0805">Transcription regulation</keyword>
<dbReference type="InterPro" id="IPR000792">
    <property type="entry name" value="Tscrpt_reg_LuxR_C"/>
</dbReference>
<dbReference type="Proteomes" id="UP001073227">
    <property type="component" value="Unassembled WGS sequence"/>
</dbReference>
<dbReference type="InterPro" id="IPR036388">
    <property type="entry name" value="WH-like_DNA-bd_sf"/>
</dbReference>
<gene>
    <name evidence="5" type="ORF">OEG84_10290</name>
</gene>
<dbReference type="Gene3D" id="1.10.10.10">
    <property type="entry name" value="Winged helix-like DNA-binding domain superfamily/Winged helix DNA-binding domain"/>
    <property type="match status" value="1"/>
</dbReference>
<dbReference type="RefSeq" id="WP_267653674.1">
    <property type="nucleotide sequence ID" value="NZ_JAOVZR010000001.1"/>
</dbReference>
<evidence type="ECO:0000313" key="5">
    <source>
        <dbReference type="EMBL" id="MCY0148088.1"/>
    </source>
</evidence>
<reference evidence="5" key="1">
    <citation type="submission" date="2022-10" db="EMBL/GenBank/DDBJ databases">
        <title>Hoeflea sp. G2-23, isolated from marine algae.</title>
        <authorList>
            <person name="Kristyanto S."/>
            <person name="Kim J.M."/>
            <person name="Jeon C.O."/>
        </authorList>
    </citation>
    <scope>NUCLEOTIDE SEQUENCE</scope>
    <source>
        <strain evidence="5">G2-23</strain>
    </source>
</reference>
<protein>
    <submittedName>
        <fullName evidence="5">LuxR family transcriptional regulator</fullName>
    </submittedName>
</protein>
<dbReference type="InterPro" id="IPR036693">
    <property type="entry name" value="TF_LuxR_autoind-bd_dom_sf"/>
</dbReference>
<dbReference type="PANTHER" id="PTHR44688:SF16">
    <property type="entry name" value="DNA-BINDING TRANSCRIPTIONAL ACTIVATOR DEVR_DOSR"/>
    <property type="match status" value="1"/>
</dbReference>
<accession>A0ABT3Z8K6</accession>
<dbReference type="InterPro" id="IPR016032">
    <property type="entry name" value="Sig_transdc_resp-reg_C-effctor"/>
</dbReference>
<dbReference type="InterPro" id="IPR005143">
    <property type="entry name" value="TF_LuxR_autoind-bd_dom"/>
</dbReference>
<dbReference type="EMBL" id="JAOVZR010000001">
    <property type="protein sequence ID" value="MCY0148088.1"/>
    <property type="molecule type" value="Genomic_DNA"/>
</dbReference>
<dbReference type="Pfam" id="PF03472">
    <property type="entry name" value="Autoind_bind"/>
    <property type="match status" value="1"/>
</dbReference>
<dbReference type="PROSITE" id="PS50043">
    <property type="entry name" value="HTH_LUXR_2"/>
    <property type="match status" value="1"/>
</dbReference>
<dbReference type="SUPFAM" id="SSF75516">
    <property type="entry name" value="Pheromone-binding domain of LuxR-like quorum-sensing transcription factors"/>
    <property type="match status" value="1"/>
</dbReference>
<organism evidence="5 6">
    <name type="scientific">Hoeflea algicola</name>
    <dbReference type="NCBI Taxonomy" id="2983763"/>
    <lineage>
        <taxon>Bacteria</taxon>
        <taxon>Pseudomonadati</taxon>
        <taxon>Pseudomonadota</taxon>
        <taxon>Alphaproteobacteria</taxon>
        <taxon>Hyphomicrobiales</taxon>
        <taxon>Rhizobiaceae</taxon>
        <taxon>Hoeflea</taxon>
    </lineage>
</organism>
<dbReference type="PRINTS" id="PR00038">
    <property type="entry name" value="HTHLUXR"/>
</dbReference>
<feature type="domain" description="HTH luxR-type" evidence="4">
    <location>
        <begin position="169"/>
        <end position="234"/>
    </location>
</feature>
<evidence type="ECO:0000256" key="1">
    <source>
        <dbReference type="ARBA" id="ARBA00023015"/>
    </source>
</evidence>
<dbReference type="Pfam" id="PF00196">
    <property type="entry name" value="GerE"/>
    <property type="match status" value="1"/>
</dbReference>
<dbReference type="PROSITE" id="PS00622">
    <property type="entry name" value="HTH_LUXR_1"/>
    <property type="match status" value="1"/>
</dbReference>
<name>A0ABT3Z8K6_9HYPH</name>
<keyword evidence="6" id="KW-1185">Reference proteome</keyword>
<evidence type="ECO:0000313" key="6">
    <source>
        <dbReference type="Proteomes" id="UP001073227"/>
    </source>
</evidence>
<keyword evidence="3" id="KW-0804">Transcription</keyword>
<dbReference type="SUPFAM" id="SSF46894">
    <property type="entry name" value="C-terminal effector domain of the bipartite response regulators"/>
    <property type="match status" value="1"/>
</dbReference>
<evidence type="ECO:0000259" key="4">
    <source>
        <dbReference type="PROSITE" id="PS50043"/>
    </source>
</evidence>
<dbReference type="Gene3D" id="3.30.450.80">
    <property type="entry name" value="Transcription factor LuxR-like, autoinducer-binding domain"/>
    <property type="match status" value="1"/>
</dbReference>
<dbReference type="PANTHER" id="PTHR44688">
    <property type="entry name" value="DNA-BINDING TRANSCRIPTIONAL ACTIVATOR DEVR_DOSR"/>
    <property type="match status" value="1"/>
</dbReference>
<sequence>MKGQEALFNRLNAIKTEIDLAGFLRELADRFDFKGFMLVNIPAVVDDRLARLIVLSDMPSGLIETYDAIGLLKNSPVFATLRRSTAPVSWNSATINKDRPTSEIDSSRQLFAYHDMTLGVYFPVHGSTGDRAAVGFLGNRPDLTHTELGELGIFVLHAYDVYSCLKNKDQTAPNLLTARELEVLHWAANGKTSTEIAAILSLSDHTVNTYMNSAMRKLDCVNRTQLVAKALRLHLIS</sequence>